<dbReference type="RefSeq" id="WP_204600817.1">
    <property type="nucleotide sequence ID" value="NZ_JBHSED010000003.1"/>
</dbReference>
<feature type="transmembrane region" description="Helical" evidence="7">
    <location>
        <begin position="107"/>
        <end position="128"/>
    </location>
</feature>
<evidence type="ECO:0000256" key="5">
    <source>
        <dbReference type="ARBA" id="ARBA00022989"/>
    </source>
</evidence>
<accession>A0ABV8S415</accession>
<dbReference type="SUPFAM" id="SSF161098">
    <property type="entry name" value="MetI-like"/>
    <property type="match status" value="1"/>
</dbReference>
<comment type="subcellular location">
    <subcellularLocation>
        <location evidence="1 7">Cell membrane</location>
        <topology evidence="1 7">Multi-pass membrane protein</topology>
    </subcellularLocation>
</comment>
<evidence type="ECO:0000256" key="6">
    <source>
        <dbReference type="ARBA" id="ARBA00023136"/>
    </source>
</evidence>
<dbReference type="Proteomes" id="UP001595755">
    <property type="component" value="Unassembled WGS sequence"/>
</dbReference>
<keyword evidence="4 7" id="KW-0812">Transmembrane</keyword>
<keyword evidence="3" id="KW-1003">Cell membrane</keyword>
<evidence type="ECO:0000313" key="9">
    <source>
        <dbReference type="EMBL" id="MFC4302308.1"/>
    </source>
</evidence>
<proteinExistence type="inferred from homology"/>
<keyword evidence="10" id="KW-1185">Reference proteome</keyword>
<comment type="similarity">
    <text evidence="7">Belongs to the binding-protein-dependent transport system permease family.</text>
</comment>
<feature type="domain" description="ABC transmembrane type-1" evidence="8">
    <location>
        <begin position="71"/>
        <end position="263"/>
    </location>
</feature>
<feature type="transmembrane region" description="Helical" evidence="7">
    <location>
        <begin position="184"/>
        <end position="209"/>
    </location>
</feature>
<dbReference type="PANTHER" id="PTHR43744">
    <property type="entry name" value="ABC TRANSPORTER PERMEASE PROTEIN MG189-RELATED-RELATED"/>
    <property type="match status" value="1"/>
</dbReference>
<organism evidence="9 10">
    <name type="scientific">Cohnella boryungensis</name>
    <dbReference type="NCBI Taxonomy" id="768479"/>
    <lineage>
        <taxon>Bacteria</taxon>
        <taxon>Bacillati</taxon>
        <taxon>Bacillota</taxon>
        <taxon>Bacilli</taxon>
        <taxon>Bacillales</taxon>
        <taxon>Paenibacillaceae</taxon>
        <taxon>Cohnella</taxon>
    </lineage>
</organism>
<sequence>MTYKAASLKHWMINLLVLLLAVVFLTPFYLSVATSFKTPLEIAESVLALPQKLAFANYSKAMDTMNMGRSFFNSLIVTAASTTLIILSSAMGAYVIARNYAKRGYRLAEALLLAALMIPFQIIMIPVYKLLKTTMLLNSLTGAVLILVGTSIPYCTFLLIGFIKSVPRELEEAAIIDGCGPYRTFWQIVFPLLKPITSCLAVLYVLWMWNDFNVALIVLQKEAVKTLTVQQFYFFGENSTEYGLAFAAACLSMIPIVAVFLLAQKYIIEGLTAGALKG</sequence>
<protein>
    <submittedName>
        <fullName evidence="9">Carbohydrate ABC transporter permease</fullName>
    </submittedName>
</protein>
<feature type="transmembrane region" description="Helical" evidence="7">
    <location>
        <begin position="12"/>
        <end position="30"/>
    </location>
</feature>
<feature type="transmembrane region" description="Helical" evidence="7">
    <location>
        <begin position="242"/>
        <end position="263"/>
    </location>
</feature>
<dbReference type="InterPro" id="IPR035906">
    <property type="entry name" value="MetI-like_sf"/>
</dbReference>
<dbReference type="CDD" id="cd06261">
    <property type="entry name" value="TM_PBP2"/>
    <property type="match status" value="1"/>
</dbReference>
<dbReference type="Pfam" id="PF00528">
    <property type="entry name" value="BPD_transp_1"/>
    <property type="match status" value="1"/>
</dbReference>
<dbReference type="Gene3D" id="1.10.3720.10">
    <property type="entry name" value="MetI-like"/>
    <property type="match status" value="1"/>
</dbReference>
<gene>
    <name evidence="9" type="ORF">ACFO1S_02490</name>
</gene>
<evidence type="ECO:0000256" key="3">
    <source>
        <dbReference type="ARBA" id="ARBA00022475"/>
    </source>
</evidence>
<keyword evidence="6 7" id="KW-0472">Membrane</keyword>
<evidence type="ECO:0000313" key="10">
    <source>
        <dbReference type="Proteomes" id="UP001595755"/>
    </source>
</evidence>
<dbReference type="EMBL" id="JBHSED010000003">
    <property type="protein sequence ID" value="MFC4302308.1"/>
    <property type="molecule type" value="Genomic_DNA"/>
</dbReference>
<dbReference type="InterPro" id="IPR000515">
    <property type="entry name" value="MetI-like"/>
</dbReference>
<reference evidence="10" key="1">
    <citation type="journal article" date="2019" name="Int. J. Syst. Evol. Microbiol.">
        <title>The Global Catalogue of Microorganisms (GCM) 10K type strain sequencing project: providing services to taxonomists for standard genome sequencing and annotation.</title>
        <authorList>
            <consortium name="The Broad Institute Genomics Platform"/>
            <consortium name="The Broad Institute Genome Sequencing Center for Infectious Disease"/>
            <person name="Wu L."/>
            <person name="Ma J."/>
        </authorList>
    </citation>
    <scope>NUCLEOTIDE SEQUENCE [LARGE SCALE GENOMIC DNA]</scope>
    <source>
        <strain evidence="10">CGMCC 4.1641</strain>
    </source>
</reference>
<evidence type="ECO:0000256" key="1">
    <source>
        <dbReference type="ARBA" id="ARBA00004651"/>
    </source>
</evidence>
<comment type="caution">
    <text evidence="9">The sequence shown here is derived from an EMBL/GenBank/DDBJ whole genome shotgun (WGS) entry which is preliminary data.</text>
</comment>
<feature type="transmembrane region" description="Helical" evidence="7">
    <location>
        <begin position="71"/>
        <end position="95"/>
    </location>
</feature>
<keyword evidence="5 7" id="KW-1133">Transmembrane helix</keyword>
<evidence type="ECO:0000256" key="2">
    <source>
        <dbReference type="ARBA" id="ARBA00022448"/>
    </source>
</evidence>
<evidence type="ECO:0000259" key="8">
    <source>
        <dbReference type="PROSITE" id="PS50928"/>
    </source>
</evidence>
<dbReference type="PROSITE" id="PS50928">
    <property type="entry name" value="ABC_TM1"/>
    <property type="match status" value="1"/>
</dbReference>
<name>A0ABV8S415_9BACL</name>
<evidence type="ECO:0000256" key="7">
    <source>
        <dbReference type="RuleBase" id="RU363032"/>
    </source>
</evidence>
<feature type="transmembrane region" description="Helical" evidence="7">
    <location>
        <begin position="140"/>
        <end position="163"/>
    </location>
</feature>
<keyword evidence="2 7" id="KW-0813">Transport</keyword>
<dbReference type="PANTHER" id="PTHR43744:SF8">
    <property type="entry name" value="SN-GLYCEROL-3-PHOSPHATE TRANSPORT SYSTEM PERMEASE PROTEIN UGPE"/>
    <property type="match status" value="1"/>
</dbReference>
<evidence type="ECO:0000256" key="4">
    <source>
        <dbReference type="ARBA" id="ARBA00022692"/>
    </source>
</evidence>